<keyword evidence="4" id="KW-0862">Zinc</keyword>
<dbReference type="InterPro" id="IPR050134">
    <property type="entry name" value="NAD-dep_sirtuin_deacylases"/>
</dbReference>
<feature type="active site" description="Proton acceptor" evidence="4">
    <location>
        <position position="123"/>
    </location>
</feature>
<keyword evidence="2" id="KW-0808">Transferase</keyword>
<dbReference type="PROSITE" id="PS50305">
    <property type="entry name" value="SIRTUIN"/>
    <property type="match status" value="1"/>
</dbReference>
<proteinExistence type="inferred from homology"/>
<dbReference type="AlphaFoldDB" id="A0A2T2ZT35"/>
<feature type="domain" description="Deacetylase sirtuin-type" evidence="5">
    <location>
        <begin position="1"/>
        <end position="276"/>
    </location>
</feature>
<sequence length="276" mass="29729">MPPSTSVQDFQDIVTSSDRILALCGAGLSAASGLPTFRGAGGLWRNHDATALATPDAFEDDPALVWLFYAWRRHLSLTVEPNAGHYALAELAKKKENFLCLSQNVDGLSPRAGHPEDKLRLLHGSLFDIKCFDECGYIEKNNHKDPLCPALEPASSVNSSAAGSGGSHKLPLLDPKNPVPKIDVKKDLPHCPQCKHGLLQVDAWVRRGPIALMLVIGTGAQVYPAAGYVGRAKRMGARVAVINPDPESAEGLDDRDFFFQSDAAEILPQLFSKALA</sequence>
<keyword evidence="3" id="KW-0520">NAD</keyword>
<evidence type="ECO:0000313" key="6">
    <source>
        <dbReference type="EMBL" id="PSR75748.1"/>
    </source>
</evidence>
<dbReference type="Gene3D" id="3.40.50.1220">
    <property type="entry name" value="TPP-binding domain"/>
    <property type="match status" value="1"/>
</dbReference>
<name>A0A2T2ZT35_9PEZI</name>
<dbReference type="Pfam" id="PF02146">
    <property type="entry name" value="SIR2"/>
    <property type="match status" value="1"/>
</dbReference>
<evidence type="ECO:0000256" key="3">
    <source>
        <dbReference type="ARBA" id="ARBA00023027"/>
    </source>
</evidence>
<dbReference type="EMBL" id="KZ678746">
    <property type="protein sequence ID" value="PSR75748.1"/>
    <property type="molecule type" value="Genomic_DNA"/>
</dbReference>
<gene>
    <name evidence="6" type="ORF">BD289DRAFT_463960</name>
</gene>
<dbReference type="GO" id="GO:0017136">
    <property type="term" value="F:histone deacetylase activity, NAD-dependent"/>
    <property type="evidence" value="ECO:0007669"/>
    <property type="project" value="TreeGrafter"/>
</dbReference>
<dbReference type="InParanoid" id="A0A2T2ZT35"/>
<dbReference type="STRING" id="2025994.A0A2T2ZT35"/>
<dbReference type="OrthoDB" id="424302at2759"/>
<dbReference type="InterPro" id="IPR029035">
    <property type="entry name" value="DHS-like_NAD/FAD-binding_dom"/>
</dbReference>
<evidence type="ECO:0000256" key="2">
    <source>
        <dbReference type="ARBA" id="ARBA00022679"/>
    </source>
</evidence>
<dbReference type="Gene3D" id="3.30.1600.10">
    <property type="entry name" value="SIR2/SIRT2 'Small Domain"/>
    <property type="match status" value="1"/>
</dbReference>
<accession>A0A2T2ZT35</accession>
<evidence type="ECO:0000256" key="4">
    <source>
        <dbReference type="PROSITE-ProRule" id="PRU00236"/>
    </source>
</evidence>
<dbReference type="InterPro" id="IPR003000">
    <property type="entry name" value="Sirtuin"/>
</dbReference>
<dbReference type="PANTHER" id="PTHR11085">
    <property type="entry name" value="NAD-DEPENDENT PROTEIN DEACYLASE SIRTUIN-5, MITOCHONDRIAL-RELATED"/>
    <property type="match status" value="1"/>
</dbReference>
<dbReference type="PANTHER" id="PTHR11085:SF10">
    <property type="entry name" value="NAD-DEPENDENT PROTEIN DEACYLASE SIRTUIN-5, MITOCHONDRIAL-RELATED"/>
    <property type="match status" value="1"/>
</dbReference>
<feature type="binding site" evidence="4">
    <location>
        <position position="131"/>
    </location>
    <ligand>
        <name>Zn(2+)</name>
        <dbReference type="ChEBI" id="CHEBI:29105"/>
    </ligand>
</feature>
<dbReference type="InterPro" id="IPR026591">
    <property type="entry name" value="Sirtuin_cat_small_dom_sf"/>
</dbReference>
<feature type="binding site" evidence="4">
    <location>
        <position position="194"/>
    </location>
    <ligand>
        <name>Zn(2+)</name>
        <dbReference type="ChEBI" id="CHEBI:29105"/>
    </ligand>
</feature>
<protein>
    <submittedName>
        <fullName evidence="6">DHS-like NAD/FAD-binding domain-containing protein</fullName>
    </submittedName>
</protein>
<comment type="similarity">
    <text evidence="1">Belongs to the sirtuin family. Class I subfamily.</text>
</comment>
<evidence type="ECO:0000256" key="1">
    <source>
        <dbReference type="ARBA" id="ARBA00006924"/>
    </source>
</evidence>
<keyword evidence="4" id="KW-0479">Metal-binding</keyword>
<evidence type="ECO:0000259" key="5">
    <source>
        <dbReference type="PROSITE" id="PS50305"/>
    </source>
</evidence>
<organism evidence="6 7">
    <name type="scientific">Coniella lustricola</name>
    <dbReference type="NCBI Taxonomy" id="2025994"/>
    <lineage>
        <taxon>Eukaryota</taxon>
        <taxon>Fungi</taxon>
        <taxon>Dikarya</taxon>
        <taxon>Ascomycota</taxon>
        <taxon>Pezizomycotina</taxon>
        <taxon>Sordariomycetes</taxon>
        <taxon>Sordariomycetidae</taxon>
        <taxon>Diaporthales</taxon>
        <taxon>Schizoparmaceae</taxon>
        <taxon>Coniella</taxon>
    </lineage>
</organism>
<feature type="binding site" evidence="4">
    <location>
        <position position="191"/>
    </location>
    <ligand>
        <name>Zn(2+)</name>
        <dbReference type="ChEBI" id="CHEBI:29105"/>
    </ligand>
</feature>
<dbReference type="GO" id="GO:0005634">
    <property type="term" value="C:nucleus"/>
    <property type="evidence" value="ECO:0007669"/>
    <property type="project" value="TreeGrafter"/>
</dbReference>
<feature type="binding site" evidence="4">
    <location>
        <position position="135"/>
    </location>
    <ligand>
        <name>Zn(2+)</name>
        <dbReference type="ChEBI" id="CHEBI:29105"/>
    </ligand>
</feature>
<dbReference type="Proteomes" id="UP000241462">
    <property type="component" value="Unassembled WGS sequence"/>
</dbReference>
<dbReference type="GO" id="GO:0046872">
    <property type="term" value="F:metal ion binding"/>
    <property type="evidence" value="ECO:0007669"/>
    <property type="project" value="UniProtKB-KW"/>
</dbReference>
<dbReference type="SUPFAM" id="SSF52467">
    <property type="entry name" value="DHS-like NAD/FAD-binding domain"/>
    <property type="match status" value="1"/>
</dbReference>
<keyword evidence="7" id="KW-1185">Reference proteome</keyword>
<dbReference type="InterPro" id="IPR026590">
    <property type="entry name" value="Ssirtuin_cat_dom"/>
</dbReference>
<evidence type="ECO:0000313" key="7">
    <source>
        <dbReference type="Proteomes" id="UP000241462"/>
    </source>
</evidence>
<dbReference type="GO" id="GO:0070403">
    <property type="term" value="F:NAD+ binding"/>
    <property type="evidence" value="ECO:0007669"/>
    <property type="project" value="InterPro"/>
</dbReference>
<reference evidence="6 7" key="1">
    <citation type="journal article" date="2018" name="Mycol. Prog.">
        <title>Coniella lustricola, a new species from submerged detritus.</title>
        <authorList>
            <person name="Raudabaugh D.B."/>
            <person name="Iturriaga T."/>
            <person name="Carver A."/>
            <person name="Mondo S."/>
            <person name="Pangilinan J."/>
            <person name="Lipzen A."/>
            <person name="He G."/>
            <person name="Amirebrahimi M."/>
            <person name="Grigoriev I.V."/>
            <person name="Miller A.N."/>
        </authorList>
    </citation>
    <scope>NUCLEOTIDE SEQUENCE [LARGE SCALE GENOMIC DNA]</scope>
    <source>
        <strain evidence="6 7">B22-T-1</strain>
    </source>
</reference>